<feature type="domain" description="Helitron helicase-like" evidence="1">
    <location>
        <begin position="41"/>
        <end position="163"/>
    </location>
</feature>
<dbReference type="Pfam" id="PF14214">
    <property type="entry name" value="Helitron_like_N"/>
    <property type="match status" value="1"/>
</dbReference>
<dbReference type="Proteomes" id="UP000677228">
    <property type="component" value="Unassembled WGS sequence"/>
</dbReference>
<dbReference type="EMBL" id="CAJNOQ010011070">
    <property type="protein sequence ID" value="CAF1267956.1"/>
    <property type="molecule type" value="Genomic_DNA"/>
</dbReference>
<dbReference type="Proteomes" id="UP000681722">
    <property type="component" value="Unassembled WGS sequence"/>
</dbReference>
<dbReference type="InterPro" id="IPR025476">
    <property type="entry name" value="Helitron_helicase-like"/>
</dbReference>
<dbReference type="EMBL" id="CAJNOK010009319">
    <property type="protein sequence ID" value="CAF1086556.1"/>
    <property type="molecule type" value="Genomic_DNA"/>
</dbReference>
<keyword evidence="6" id="KW-1185">Reference proteome</keyword>
<reference evidence="3" key="1">
    <citation type="submission" date="2021-02" db="EMBL/GenBank/DDBJ databases">
        <authorList>
            <person name="Nowell W R."/>
        </authorList>
    </citation>
    <scope>NUCLEOTIDE SEQUENCE</scope>
</reference>
<sequence>MFQCRVRTFESAFAREKQFPGKDRITVGQLRNDESLRHLMRNDTVFRHLQHVRGSPQYWQHAMKDLFGYIRQLSMHTFFVTLSCADMFWKDYLDALARRSTIGVKDIYIHTEKENLIQHNPVLATRLFDHRLRAFLRMFIFDGTTLDDVQDFFVRVEAQMKGSKNAPRYRGTETDEKTRQESCDSNFKGNCFHIELQTI</sequence>
<evidence type="ECO:0000313" key="5">
    <source>
        <dbReference type="EMBL" id="CAF4053096.1"/>
    </source>
</evidence>
<proteinExistence type="predicted"/>
<evidence type="ECO:0000313" key="2">
    <source>
        <dbReference type="EMBL" id="CAF1086556.1"/>
    </source>
</evidence>
<dbReference type="AlphaFoldDB" id="A0A815BBV5"/>
<evidence type="ECO:0000313" key="3">
    <source>
        <dbReference type="EMBL" id="CAF1267956.1"/>
    </source>
</evidence>
<comment type="caution">
    <text evidence="3">The sequence shown here is derived from an EMBL/GenBank/DDBJ whole genome shotgun (WGS) entry which is preliminary data.</text>
</comment>
<dbReference type="OrthoDB" id="416437at2759"/>
<dbReference type="EMBL" id="CAJOBC010021858">
    <property type="protein sequence ID" value="CAF4053096.1"/>
    <property type="molecule type" value="Genomic_DNA"/>
</dbReference>
<protein>
    <recommendedName>
        <fullName evidence="1">Helitron helicase-like domain-containing protein</fullName>
    </recommendedName>
</protein>
<gene>
    <name evidence="3" type="ORF">GPM918_LOCUS26934</name>
    <name evidence="2" type="ORF">OVA965_LOCUS18627</name>
    <name evidence="5" type="ORF">SRO942_LOCUS27172</name>
    <name evidence="4" type="ORF">TMI583_LOCUS18639</name>
</gene>
<dbReference type="Proteomes" id="UP000663829">
    <property type="component" value="Unassembled WGS sequence"/>
</dbReference>
<evidence type="ECO:0000313" key="6">
    <source>
        <dbReference type="Proteomes" id="UP000663829"/>
    </source>
</evidence>
<accession>A0A815BBV5</accession>
<evidence type="ECO:0000313" key="4">
    <source>
        <dbReference type="EMBL" id="CAF3848954.1"/>
    </source>
</evidence>
<dbReference type="EMBL" id="CAJOBA010009336">
    <property type="protein sequence ID" value="CAF3848954.1"/>
    <property type="molecule type" value="Genomic_DNA"/>
</dbReference>
<name>A0A815BBV5_9BILA</name>
<dbReference type="Proteomes" id="UP000682733">
    <property type="component" value="Unassembled WGS sequence"/>
</dbReference>
<evidence type="ECO:0000259" key="1">
    <source>
        <dbReference type="Pfam" id="PF14214"/>
    </source>
</evidence>
<organism evidence="3 6">
    <name type="scientific">Didymodactylos carnosus</name>
    <dbReference type="NCBI Taxonomy" id="1234261"/>
    <lineage>
        <taxon>Eukaryota</taxon>
        <taxon>Metazoa</taxon>
        <taxon>Spiralia</taxon>
        <taxon>Gnathifera</taxon>
        <taxon>Rotifera</taxon>
        <taxon>Eurotatoria</taxon>
        <taxon>Bdelloidea</taxon>
        <taxon>Philodinida</taxon>
        <taxon>Philodinidae</taxon>
        <taxon>Didymodactylos</taxon>
    </lineage>
</organism>